<evidence type="ECO:0000256" key="1">
    <source>
        <dbReference type="PROSITE-ProRule" id="PRU00285"/>
    </source>
</evidence>
<evidence type="ECO:0000256" key="2">
    <source>
        <dbReference type="RuleBase" id="RU003616"/>
    </source>
</evidence>
<dbReference type="Gene3D" id="2.60.40.790">
    <property type="match status" value="1"/>
</dbReference>
<dbReference type="CDD" id="cd06464">
    <property type="entry name" value="ACD_sHsps-like"/>
    <property type="match status" value="1"/>
</dbReference>
<sequence>MKLTTWDPFREMEAVLDRYRPARGVASNEEITRSDWYPSVDVSETDAAFHIHAELPGVKKDDIKVTVHDGILTLSGQRENVHEQKDKKVHRVERSFGSFRRSFTLPDNVQGEDVQANFQDGVLEVDIPKVEKQKPKQVEVQVK</sequence>
<dbReference type="HOGENOM" id="CLU_046737_9_0_6"/>
<dbReference type="InterPro" id="IPR008978">
    <property type="entry name" value="HSP20-like_chaperone"/>
</dbReference>
<dbReference type="Proteomes" id="UP000004263">
    <property type="component" value="Unassembled WGS sequence"/>
</dbReference>
<reference evidence="4 5" key="1">
    <citation type="submission" date="2006-03" db="EMBL/GenBank/DDBJ databases">
        <authorList>
            <person name="Pinhassi J."/>
            <person name="Pedros-Alio C."/>
            <person name="Ferriera S."/>
            <person name="Johnson J."/>
            <person name="Kravitz S."/>
            <person name="Halpern A."/>
            <person name="Remington K."/>
            <person name="Beeson K."/>
            <person name="Tran B."/>
            <person name="Rogers Y.-H."/>
            <person name="Friedman R."/>
            <person name="Venter J.C."/>
        </authorList>
    </citation>
    <scope>NUCLEOTIDE SEQUENCE [LARGE SCALE GENOMIC DNA]</scope>
    <source>
        <strain evidence="4 5">RED65</strain>
    </source>
</reference>
<dbReference type="InterPro" id="IPR002068">
    <property type="entry name" value="A-crystallin/Hsp20_dom"/>
</dbReference>
<accession>Q1N5J3</accession>
<protein>
    <submittedName>
        <fullName evidence="4">Molecular chaperone (Small heat shock protein)</fullName>
    </submittedName>
</protein>
<comment type="similarity">
    <text evidence="1 2">Belongs to the small heat shock protein (HSP20) family.</text>
</comment>
<dbReference type="RefSeq" id="WP_007017367.1">
    <property type="nucleotide sequence ID" value="NZ_CH724113.1"/>
</dbReference>
<evidence type="ECO:0000259" key="3">
    <source>
        <dbReference type="PROSITE" id="PS01031"/>
    </source>
</evidence>
<evidence type="ECO:0000313" key="4">
    <source>
        <dbReference type="EMBL" id="EAT13949.1"/>
    </source>
</evidence>
<keyword evidence="5" id="KW-1185">Reference proteome</keyword>
<gene>
    <name evidence="4" type="ORF">RED65_11164</name>
</gene>
<dbReference type="STRING" id="207949.RED65_11164"/>
<dbReference type="SUPFAM" id="SSF49764">
    <property type="entry name" value="HSP20-like chaperones"/>
    <property type="match status" value="1"/>
</dbReference>
<dbReference type="Pfam" id="PF00011">
    <property type="entry name" value="HSP20"/>
    <property type="match status" value="1"/>
</dbReference>
<dbReference type="OrthoDB" id="9792695at2"/>
<evidence type="ECO:0000313" key="5">
    <source>
        <dbReference type="Proteomes" id="UP000004263"/>
    </source>
</evidence>
<dbReference type="AlphaFoldDB" id="Q1N5J3"/>
<name>Q1N5J3_9GAMM</name>
<keyword evidence="4" id="KW-0346">Stress response</keyword>
<feature type="domain" description="SHSP" evidence="3">
    <location>
        <begin position="31"/>
        <end position="143"/>
    </location>
</feature>
<dbReference type="PROSITE" id="PS01031">
    <property type="entry name" value="SHSP"/>
    <property type="match status" value="1"/>
</dbReference>
<dbReference type="InterPro" id="IPR031107">
    <property type="entry name" value="Small_HSP"/>
</dbReference>
<dbReference type="PANTHER" id="PTHR11527">
    <property type="entry name" value="HEAT-SHOCK PROTEIN 20 FAMILY MEMBER"/>
    <property type="match status" value="1"/>
</dbReference>
<dbReference type="EMBL" id="AAQH01000001">
    <property type="protein sequence ID" value="EAT13949.1"/>
    <property type="molecule type" value="Genomic_DNA"/>
</dbReference>
<proteinExistence type="inferred from homology"/>
<organism evidence="4 5">
    <name type="scientific">Bermanella marisrubri</name>
    <dbReference type="NCBI Taxonomy" id="207949"/>
    <lineage>
        <taxon>Bacteria</taxon>
        <taxon>Pseudomonadati</taxon>
        <taxon>Pseudomonadota</taxon>
        <taxon>Gammaproteobacteria</taxon>
        <taxon>Oceanospirillales</taxon>
        <taxon>Oceanospirillaceae</taxon>
        <taxon>Bermanella</taxon>
    </lineage>
</organism>
<comment type="caution">
    <text evidence="4">The sequence shown here is derived from an EMBL/GenBank/DDBJ whole genome shotgun (WGS) entry which is preliminary data.</text>
</comment>